<proteinExistence type="predicted"/>
<dbReference type="EMBL" id="FQVG01000111">
    <property type="protein sequence ID" value="SHF51971.1"/>
    <property type="molecule type" value="Genomic_DNA"/>
</dbReference>
<evidence type="ECO:0000313" key="1">
    <source>
        <dbReference type="EMBL" id="SHF51971.1"/>
    </source>
</evidence>
<accession>A0A1M5CB88</accession>
<gene>
    <name evidence="1" type="ORF">SAMN02746091_02691</name>
</gene>
<protein>
    <submittedName>
        <fullName evidence="1">Uncharacterized protein</fullName>
    </submittedName>
</protein>
<sequence length="206" mass="23968">MNVFQMKTKPHGIQRFKQFIEEGFVCIGWPGIGDLHGIDKDEIKQRLIKRYGYTGHELGYALGQVNAFVNTMQDGDIVIIKEKGWAYIGIVGEYVYEQQYDNDQDGMCHRRKVEWKNRILINELPTSLQKLLNNRNTISQYPNLLEETELDEILGKKQLIKKEEIEMLDNLFTEALAVLEEELKSIDPDRKLKAAIELIRLKNSKL</sequence>
<reference evidence="2" key="1">
    <citation type="submission" date="2016-11" db="EMBL/GenBank/DDBJ databases">
        <authorList>
            <person name="Varghese N."/>
            <person name="Submissions S."/>
        </authorList>
    </citation>
    <scope>NUCLEOTIDE SEQUENCE [LARGE SCALE GENOMIC DNA]</scope>
    <source>
        <strain evidence="2">DSM 10124</strain>
    </source>
</reference>
<evidence type="ECO:0000313" key="2">
    <source>
        <dbReference type="Proteomes" id="UP000184423"/>
    </source>
</evidence>
<dbReference type="RefSeq" id="WP_073250463.1">
    <property type="nucleotide sequence ID" value="NZ_FQVG01000111.1"/>
</dbReference>
<keyword evidence="2" id="KW-1185">Reference proteome</keyword>
<dbReference type="AlphaFoldDB" id="A0A1M5CB88"/>
<organism evidence="1 2">
    <name type="scientific">Caloramator proteoclasticus DSM 10124</name>
    <dbReference type="NCBI Taxonomy" id="1121262"/>
    <lineage>
        <taxon>Bacteria</taxon>
        <taxon>Bacillati</taxon>
        <taxon>Bacillota</taxon>
        <taxon>Clostridia</taxon>
        <taxon>Eubacteriales</taxon>
        <taxon>Clostridiaceae</taxon>
        <taxon>Caloramator</taxon>
    </lineage>
</organism>
<name>A0A1M5CB88_9CLOT</name>
<dbReference type="Proteomes" id="UP000184423">
    <property type="component" value="Unassembled WGS sequence"/>
</dbReference>